<feature type="compositionally biased region" description="Pro residues" evidence="1">
    <location>
        <begin position="77"/>
        <end position="98"/>
    </location>
</feature>
<reference evidence="3" key="2">
    <citation type="submission" date="2024-02" db="EMBL/GenBank/DDBJ databases">
        <authorList>
            <person name="Buigues J."/>
            <person name="Vinals A."/>
            <person name="Martinez-Recio R."/>
            <person name="S Monros J."/>
            <person name="Sanjuan R."/>
            <person name="Cuevas J.M."/>
        </authorList>
    </citation>
    <scope>NUCLEOTIDE SEQUENCE</scope>
    <source>
        <strain evidence="3">MAVG34</strain>
    </source>
</reference>
<dbReference type="EMBL" id="PP410052">
    <property type="protein sequence ID" value="WZK92792.1"/>
    <property type="molecule type" value="Genomic_DNA"/>
</dbReference>
<proteinExistence type="predicted"/>
<evidence type="ECO:0000256" key="1">
    <source>
        <dbReference type="SAM" id="MobiDB-lite"/>
    </source>
</evidence>
<keyword evidence="2" id="KW-0812">Transmembrane</keyword>
<sequence length="187" mass="21799">MYFRYFLMPMELPSSERSMQSGLNPTYVAMKDLNQQQIYTQMNPPQMKSPPKPMQLQKTPDHPPLPIETQVTILTPSQPPERPQPLFHPQPPPLPPKRMPPRRSVSLPSRILSQKQEEVDHLKMVLQRKEEDMVKLWMDLITARKIASRAHRQNLKLQCLIVLLICLVILMSLSAMLFFLIKRLMPS</sequence>
<evidence type="ECO:0000256" key="2">
    <source>
        <dbReference type="SAM" id="Phobius"/>
    </source>
</evidence>
<feature type="transmembrane region" description="Helical" evidence="2">
    <location>
        <begin position="159"/>
        <end position="181"/>
    </location>
</feature>
<feature type="region of interest" description="Disordered" evidence="1">
    <location>
        <begin position="42"/>
        <end position="104"/>
    </location>
</feature>
<organism evidence="3">
    <name type="scientific">Eptesicus serotinus polyomavirus</name>
    <dbReference type="NCBI Taxonomy" id="3139987"/>
    <lineage>
        <taxon>Viruses</taxon>
        <taxon>Monodnaviria</taxon>
        <taxon>Shotokuvirae</taxon>
        <taxon>Cossaviricota</taxon>
        <taxon>Papovaviricetes</taxon>
        <taxon>Sepolyvirales</taxon>
        <taxon>Polyomaviridae</taxon>
    </lineage>
</organism>
<protein>
    <submittedName>
        <fullName evidence="3">ALTO protein</fullName>
    </submittedName>
</protein>
<keyword evidence="2" id="KW-0472">Membrane</keyword>
<evidence type="ECO:0000313" key="3">
    <source>
        <dbReference type="EMBL" id="WZK92792.1"/>
    </source>
</evidence>
<name>A0AAU6S4Z4_9POLY</name>
<keyword evidence="2" id="KW-1133">Transmembrane helix</keyword>
<accession>A0AAU6S4Z4</accession>
<reference evidence="3" key="1">
    <citation type="journal article" date="2024" name="Microbiol. Spectr.">
        <title>Full-genome sequencing of dozens of new DNA viruses found in Spanish bat feces.</title>
        <authorList>
            <person name="Buigues J."/>
            <person name="Vinals A."/>
            <person name="Martinez-Recio R."/>
            <person name="Monros J.S."/>
            <person name="Sanjuan R."/>
            <person name="Cuevas J.M."/>
        </authorList>
    </citation>
    <scope>NUCLEOTIDE SEQUENCE</scope>
    <source>
        <strain evidence="3">MAVG34</strain>
    </source>
</reference>